<feature type="region of interest" description="Disordered" evidence="1">
    <location>
        <begin position="122"/>
        <end position="144"/>
    </location>
</feature>
<reference evidence="2" key="1">
    <citation type="submission" date="2016-07" db="EMBL/GenBank/DDBJ databases">
        <title>Salivary Glands transcriptome analysis on engorged females of Ornithodoros brasiliensis (Acari:Argasidae).</title>
        <authorList>
            <person name="Simons S.M."/>
            <person name="Carvalho E."/>
            <person name="Junqueira-de-Azevedo I."/>
            <person name="Ho P.L."/>
            <person name="Giovanni D."/>
            <person name="Mendonca R."/>
            <person name="Onofrio V."/>
            <person name="Landulfo G."/>
            <person name="Ramirez D."/>
            <person name="Barros-Battesti D."/>
        </authorList>
    </citation>
    <scope>NUCLEOTIDE SEQUENCE</scope>
    <source>
        <strain evidence="2">Female</strain>
        <tissue evidence="2">Salivary gland</tissue>
    </source>
</reference>
<proteinExistence type="predicted"/>
<dbReference type="EMBL" id="GETE01001144">
    <property type="protein sequence ID" value="JAT78761.1"/>
    <property type="molecule type" value="Transcribed_RNA"/>
</dbReference>
<feature type="non-terminal residue" evidence="2">
    <location>
        <position position="166"/>
    </location>
</feature>
<sequence length="166" mass="18805">MCCIVGIVHVQAECNAGPFDGWKTIVGPGSGYFYIKKSTSFYENICTFSLPPKDPTSERQKSQFKSGYKDTAGDWQLNDGSAVGIDNRIVYVYPNNKKKYTLLYSDYKNCYVTYKPKAPAAQANPAPVVRQRDPPTFKGTNGQDVDDWRDKFGHVCRHNRWDENLS</sequence>
<evidence type="ECO:0000256" key="1">
    <source>
        <dbReference type="SAM" id="MobiDB-lite"/>
    </source>
</evidence>
<dbReference type="Gene3D" id="2.40.128.20">
    <property type="match status" value="1"/>
</dbReference>
<dbReference type="InterPro" id="IPR012674">
    <property type="entry name" value="Calycin"/>
</dbReference>
<dbReference type="AlphaFoldDB" id="A0A1D2AI41"/>
<evidence type="ECO:0000313" key="2">
    <source>
        <dbReference type="EMBL" id="JAT78761.1"/>
    </source>
</evidence>
<protein>
    <submittedName>
        <fullName evidence="2">Salivary lipocalin</fullName>
    </submittedName>
</protein>
<organism evidence="2">
    <name type="scientific">Ornithodoros brasiliensis</name>
    <name type="common">Mouro tick</name>
    <dbReference type="NCBI Taxonomy" id="888526"/>
    <lineage>
        <taxon>Eukaryota</taxon>
        <taxon>Metazoa</taxon>
        <taxon>Ecdysozoa</taxon>
        <taxon>Arthropoda</taxon>
        <taxon>Chelicerata</taxon>
        <taxon>Arachnida</taxon>
        <taxon>Acari</taxon>
        <taxon>Parasitiformes</taxon>
        <taxon>Ixodida</taxon>
        <taxon>Ixodoidea</taxon>
        <taxon>Argasidae</taxon>
        <taxon>Ornithodorinae</taxon>
        <taxon>Ornithodoros</taxon>
    </lineage>
</organism>
<name>A0A1D2AI41_ORNBR</name>
<accession>A0A1D2AI41</accession>